<dbReference type="PANTHER" id="PTHR43874:SF62">
    <property type="entry name" value="TWO-COMPONENT RESPONSE REGULATOR ARR6"/>
    <property type="match status" value="1"/>
</dbReference>
<feature type="modified residue" description="4-aspartylphosphate" evidence="4">
    <location>
        <position position="118"/>
    </location>
</feature>
<dbReference type="OMA" id="NGMENEP"/>
<evidence type="ECO:0000256" key="5">
    <source>
        <dbReference type="SAM" id="MobiDB-lite"/>
    </source>
</evidence>
<evidence type="ECO:0000256" key="3">
    <source>
        <dbReference type="ARBA" id="ARBA00023163"/>
    </source>
</evidence>
<keyword evidence="8" id="KW-1185">Reference proteome</keyword>
<evidence type="ECO:0000259" key="6">
    <source>
        <dbReference type="PROSITE" id="PS50110"/>
    </source>
</evidence>
<dbReference type="CDD" id="cd17581">
    <property type="entry name" value="REC_typeA_ARR"/>
    <property type="match status" value="1"/>
</dbReference>
<protein>
    <submittedName>
        <fullName evidence="7">CheY-like superfamily</fullName>
    </submittedName>
</protein>
<dbReference type="SUPFAM" id="SSF52172">
    <property type="entry name" value="CheY-like"/>
    <property type="match status" value="1"/>
</dbReference>
<accession>A0A103YC49</accession>
<reference evidence="7 8" key="1">
    <citation type="journal article" date="2016" name="Sci. Rep.">
        <title>The genome sequence of the outbreeding globe artichoke constructed de novo incorporating a phase-aware low-pass sequencing strategy of F1 progeny.</title>
        <authorList>
            <person name="Scaglione D."/>
            <person name="Reyes-Chin-Wo S."/>
            <person name="Acquadro A."/>
            <person name="Froenicke L."/>
            <person name="Portis E."/>
            <person name="Beitel C."/>
            <person name="Tirone M."/>
            <person name="Mauro R."/>
            <person name="Lo Monaco A."/>
            <person name="Mauromicale G."/>
            <person name="Faccioli P."/>
            <person name="Cattivelli L."/>
            <person name="Rieseberg L."/>
            <person name="Michelmore R."/>
            <person name="Lanteri S."/>
        </authorList>
    </citation>
    <scope>NUCLEOTIDE SEQUENCE [LARGE SCALE GENOMIC DNA]</scope>
    <source>
        <strain evidence="7">2C</strain>
    </source>
</reference>
<dbReference type="EMBL" id="LEKV01001832">
    <property type="protein sequence ID" value="KVI06380.1"/>
    <property type="molecule type" value="Genomic_DNA"/>
</dbReference>
<dbReference type="SMART" id="SM00448">
    <property type="entry name" value="REC"/>
    <property type="match status" value="1"/>
</dbReference>
<dbReference type="Proteomes" id="UP000243975">
    <property type="component" value="Unassembled WGS sequence"/>
</dbReference>
<evidence type="ECO:0000313" key="8">
    <source>
        <dbReference type="Proteomes" id="UP000243975"/>
    </source>
</evidence>
<keyword evidence="1" id="KW-0902">Two-component regulatory system</keyword>
<keyword evidence="2" id="KW-0805">Transcription regulation</keyword>
<dbReference type="InterPro" id="IPR001789">
    <property type="entry name" value="Sig_transdc_resp-reg_receiver"/>
</dbReference>
<feature type="non-terminal residue" evidence="7">
    <location>
        <position position="1"/>
    </location>
</feature>
<sequence>RCCPLSLSFSSYISSTQFIHSSSSSSSSSTTPFISITPMETINLCCDHITSPISKELHVLAVDDSNIDRKVIERLLKVSSFKVTVVDSGSRALQYLGLEEDNNSSQFDDLKVNLIMTDYSMPGMTGFELLKKIKNSSTLKEIPVVIMSSENILTRIDSCLEEGAEDYLLKPVKLSDVRRLKDSILKSEGAEIRRIQSHKRKRNNDRLPSSVACHDLSVPPPSPQQPTPKLARL</sequence>
<feature type="region of interest" description="Disordered" evidence="5">
    <location>
        <begin position="195"/>
        <end position="233"/>
    </location>
</feature>
<name>A0A103YC49_CYNCS</name>
<dbReference type="Gene3D" id="3.40.50.2300">
    <property type="match status" value="1"/>
</dbReference>
<evidence type="ECO:0000256" key="1">
    <source>
        <dbReference type="ARBA" id="ARBA00023012"/>
    </source>
</evidence>
<evidence type="ECO:0000313" key="7">
    <source>
        <dbReference type="EMBL" id="KVI06380.1"/>
    </source>
</evidence>
<dbReference type="PROSITE" id="PS50110">
    <property type="entry name" value="RESPONSE_REGULATORY"/>
    <property type="match status" value="1"/>
</dbReference>
<dbReference type="GO" id="GO:0009736">
    <property type="term" value="P:cytokinin-activated signaling pathway"/>
    <property type="evidence" value="ECO:0007669"/>
    <property type="project" value="InterPro"/>
</dbReference>
<organism evidence="7 8">
    <name type="scientific">Cynara cardunculus var. scolymus</name>
    <name type="common">Globe artichoke</name>
    <name type="synonym">Cynara scolymus</name>
    <dbReference type="NCBI Taxonomy" id="59895"/>
    <lineage>
        <taxon>Eukaryota</taxon>
        <taxon>Viridiplantae</taxon>
        <taxon>Streptophyta</taxon>
        <taxon>Embryophyta</taxon>
        <taxon>Tracheophyta</taxon>
        <taxon>Spermatophyta</taxon>
        <taxon>Magnoliopsida</taxon>
        <taxon>eudicotyledons</taxon>
        <taxon>Gunneridae</taxon>
        <taxon>Pentapetalae</taxon>
        <taxon>asterids</taxon>
        <taxon>campanulids</taxon>
        <taxon>Asterales</taxon>
        <taxon>Asteraceae</taxon>
        <taxon>Carduoideae</taxon>
        <taxon>Cardueae</taxon>
        <taxon>Carduinae</taxon>
        <taxon>Cynara</taxon>
    </lineage>
</organism>
<dbReference type="InterPro" id="IPR011006">
    <property type="entry name" value="CheY-like_superfamily"/>
</dbReference>
<comment type="caution">
    <text evidence="7">The sequence shown here is derived from an EMBL/GenBank/DDBJ whole genome shotgun (WGS) entry which is preliminary data.</text>
</comment>
<evidence type="ECO:0000256" key="2">
    <source>
        <dbReference type="ARBA" id="ARBA00023015"/>
    </source>
</evidence>
<proteinExistence type="predicted"/>
<dbReference type="AlphaFoldDB" id="A0A103YC49"/>
<dbReference type="Gramene" id="KVI06380">
    <property type="protein sequence ID" value="KVI06380"/>
    <property type="gene ID" value="Ccrd_015295"/>
</dbReference>
<dbReference type="Pfam" id="PF00072">
    <property type="entry name" value="Response_reg"/>
    <property type="match status" value="1"/>
</dbReference>
<keyword evidence="4" id="KW-0597">Phosphoprotein</keyword>
<dbReference type="GO" id="GO:0000160">
    <property type="term" value="P:phosphorelay signal transduction system"/>
    <property type="evidence" value="ECO:0007669"/>
    <property type="project" value="UniProtKB-KW"/>
</dbReference>
<dbReference type="InterPro" id="IPR045279">
    <property type="entry name" value="ARR-like"/>
</dbReference>
<dbReference type="STRING" id="59895.A0A103YC49"/>
<dbReference type="PANTHER" id="PTHR43874">
    <property type="entry name" value="TWO-COMPONENT RESPONSE REGULATOR"/>
    <property type="match status" value="1"/>
</dbReference>
<gene>
    <name evidence="7" type="ORF">Ccrd_015295</name>
</gene>
<feature type="domain" description="Response regulatory" evidence="6">
    <location>
        <begin position="58"/>
        <end position="185"/>
    </location>
</feature>
<evidence type="ECO:0000256" key="4">
    <source>
        <dbReference type="PROSITE-ProRule" id="PRU00169"/>
    </source>
</evidence>
<keyword evidence="3" id="KW-0804">Transcription</keyword>